<dbReference type="Gene3D" id="3.30.2310.20">
    <property type="entry name" value="RelE-like"/>
    <property type="match status" value="1"/>
</dbReference>
<sequence length="29" mass="3619">MKLVFAEAAWEDYLHWQQHDRRMLERSTA</sequence>
<keyword evidence="2" id="KW-1185">Reference proteome</keyword>
<evidence type="ECO:0000313" key="1">
    <source>
        <dbReference type="EMBL" id="TSE25702.1"/>
    </source>
</evidence>
<proteinExistence type="predicted"/>
<protein>
    <submittedName>
        <fullName evidence="1">Uncharacterized protein</fullName>
    </submittedName>
</protein>
<evidence type="ECO:0000313" key="2">
    <source>
        <dbReference type="Proteomes" id="UP000320225"/>
    </source>
</evidence>
<dbReference type="InterPro" id="IPR035093">
    <property type="entry name" value="RelE/ParE_toxin_dom_sf"/>
</dbReference>
<organism evidence="1 2">
    <name type="scientific">Tepidimonas sediminis</name>
    <dbReference type="NCBI Taxonomy" id="2588941"/>
    <lineage>
        <taxon>Bacteria</taxon>
        <taxon>Pseudomonadati</taxon>
        <taxon>Pseudomonadota</taxon>
        <taxon>Betaproteobacteria</taxon>
        <taxon>Burkholderiales</taxon>
        <taxon>Tepidimonas</taxon>
    </lineage>
</organism>
<dbReference type="EMBL" id="VJND01000006">
    <property type="protein sequence ID" value="TSE25702.1"/>
    <property type="molecule type" value="Genomic_DNA"/>
</dbReference>
<accession>A0A554WQ28</accession>
<gene>
    <name evidence="1" type="ORF">Tsedi_01290</name>
</gene>
<comment type="caution">
    <text evidence="1">The sequence shown here is derived from an EMBL/GenBank/DDBJ whole genome shotgun (WGS) entry which is preliminary data.</text>
</comment>
<dbReference type="Proteomes" id="UP000320225">
    <property type="component" value="Unassembled WGS sequence"/>
</dbReference>
<name>A0A554WQ28_9BURK</name>
<dbReference type="AlphaFoldDB" id="A0A554WQ28"/>
<reference evidence="1 2" key="1">
    <citation type="submission" date="2019-07" db="EMBL/GenBank/DDBJ databases">
        <title>Tepidimonas sediminis YIM 72259 draft genome.</title>
        <authorList>
            <person name="Da Costa M.S."/>
            <person name="Froufe H.J.C."/>
            <person name="Egas C."/>
            <person name="Albuquerque L."/>
        </authorList>
    </citation>
    <scope>NUCLEOTIDE SEQUENCE [LARGE SCALE GENOMIC DNA]</scope>
    <source>
        <strain evidence="1 2">YIM 72259</strain>
    </source>
</reference>